<dbReference type="RefSeq" id="XP_018069048.1">
    <property type="nucleotide sequence ID" value="XM_018222722.1"/>
</dbReference>
<accession>A0A194X3C4</accession>
<organism evidence="1 2">
    <name type="scientific">Mollisia scopiformis</name>
    <name type="common">Conifer needle endophyte fungus</name>
    <name type="synonym">Phialocephala scopiformis</name>
    <dbReference type="NCBI Taxonomy" id="149040"/>
    <lineage>
        <taxon>Eukaryota</taxon>
        <taxon>Fungi</taxon>
        <taxon>Dikarya</taxon>
        <taxon>Ascomycota</taxon>
        <taxon>Pezizomycotina</taxon>
        <taxon>Leotiomycetes</taxon>
        <taxon>Helotiales</taxon>
        <taxon>Mollisiaceae</taxon>
        <taxon>Mollisia</taxon>
    </lineage>
</organism>
<dbReference type="InParanoid" id="A0A194X3C4"/>
<proteinExistence type="predicted"/>
<sequence length="291" mass="31594">MGKFLVRFGTFQGGSNIVMITGQRLFGFNLPPLLAAWLNQPSAVNAVENLDLGPDGHYALTYRRKDGSLIQLRSPGLEDWLRVPRLPLTTIINFAFGHPTGVLTTYADPRTGTTVWSTRDIPETLSTFMAQHGLQFNANIHEWDLGCDGDWMLITGTTSGYHVSDFVEGLIKQKAGNALHSGFCLNKMTRDQCYLELPNPYLYVSTAWISTLSAAINDTPVSSLVRGYYDDSRHVVVLPGEVLAAPPSQTGAFLTPDNFSTGLDIISNTMVVVGNVTGSAASSSGLCCLIM</sequence>
<protein>
    <submittedName>
        <fullName evidence="1">Uncharacterized protein</fullName>
    </submittedName>
</protein>
<evidence type="ECO:0000313" key="1">
    <source>
        <dbReference type="EMBL" id="KUJ14693.1"/>
    </source>
</evidence>
<dbReference type="GeneID" id="28832448"/>
<dbReference type="Proteomes" id="UP000070700">
    <property type="component" value="Unassembled WGS sequence"/>
</dbReference>
<keyword evidence="2" id="KW-1185">Reference proteome</keyword>
<name>A0A194X3C4_MOLSC</name>
<gene>
    <name evidence="1" type="ORF">LY89DRAFT_783785</name>
</gene>
<evidence type="ECO:0000313" key="2">
    <source>
        <dbReference type="Proteomes" id="UP000070700"/>
    </source>
</evidence>
<dbReference type="EMBL" id="KQ947419">
    <property type="protein sequence ID" value="KUJ14693.1"/>
    <property type="molecule type" value="Genomic_DNA"/>
</dbReference>
<dbReference type="AlphaFoldDB" id="A0A194X3C4"/>
<dbReference type="KEGG" id="psco:LY89DRAFT_783785"/>
<reference evidence="1 2" key="1">
    <citation type="submission" date="2015-10" db="EMBL/GenBank/DDBJ databases">
        <title>Full genome of DAOMC 229536 Phialocephala scopiformis, a fungal endophyte of spruce producing the potent anti-insectan compound rugulosin.</title>
        <authorList>
            <consortium name="DOE Joint Genome Institute"/>
            <person name="Walker A.K."/>
            <person name="Frasz S.L."/>
            <person name="Seifert K.A."/>
            <person name="Miller J.D."/>
            <person name="Mondo S.J."/>
            <person name="Labutti K."/>
            <person name="Lipzen A."/>
            <person name="Dockter R."/>
            <person name="Kennedy M."/>
            <person name="Grigoriev I.V."/>
            <person name="Spatafora J.W."/>
        </authorList>
    </citation>
    <scope>NUCLEOTIDE SEQUENCE [LARGE SCALE GENOMIC DNA]</scope>
    <source>
        <strain evidence="1 2">CBS 120377</strain>
    </source>
</reference>